<evidence type="ECO:0000256" key="6">
    <source>
        <dbReference type="ARBA" id="ARBA00038076"/>
    </source>
</evidence>
<feature type="domain" description="MacB-like periplasmic core" evidence="9">
    <location>
        <begin position="21"/>
        <end position="250"/>
    </location>
</feature>
<feature type="transmembrane region" description="Helical" evidence="7">
    <location>
        <begin position="21"/>
        <end position="42"/>
    </location>
</feature>
<evidence type="ECO:0000259" key="8">
    <source>
        <dbReference type="Pfam" id="PF02687"/>
    </source>
</evidence>
<evidence type="ECO:0000256" key="1">
    <source>
        <dbReference type="ARBA" id="ARBA00004651"/>
    </source>
</evidence>
<reference evidence="10 11" key="1">
    <citation type="journal article" name="Nat. Commun.">
        <title>Undinarchaeota illuminate DPANN phylogeny and the impact of gene transfer on archaeal evolution.</title>
        <authorList>
            <person name="Dombrowski N."/>
            <person name="Williams T.A."/>
            <person name="Sun J."/>
            <person name="Woodcroft B.J."/>
            <person name="Lee J.H."/>
            <person name="Minh B.Q."/>
            <person name="Rinke C."/>
            <person name="Spang A."/>
        </authorList>
    </citation>
    <scope>NUCLEOTIDE SEQUENCE [LARGE SCALE GENOMIC DNA]</scope>
    <source>
        <strain evidence="10">MAG_bin1129</strain>
    </source>
</reference>
<keyword evidence="3 7" id="KW-0812">Transmembrane</keyword>
<evidence type="ECO:0000313" key="10">
    <source>
        <dbReference type="EMBL" id="HIK00828.1"/>
    </source>
</evidence>
<dbReference type="GO" id="GO:0022857">
    <property type="term" value="F:transmembrane transporter activity"/>
    <property type="evidence" value="ECO:0007669"/>
    <property type="project" value="TreeGrafter"/>
</dbReference>
<keyword evidence="11" id="KW-1185">Reference proteome</keyword>
<feature type="transmembrane region" description="Helical" evidence="7">
    <location>
        <begin position="333"/>
        <end position="357"/>
    </location>
</feature>
<comment type="subcellular location">
    <subcellularLocation>
        <location evidence="1">Cell membrane</location>
        <topology evidence="1">Multi-pass membrane protein</topology>
    </subcellularLocation>
</comment>
<feature type="transmembrane region" description="Helical" evidence="7">
    <location>
        <begin position="286"/>
        <end position="312"/>
    </location>
</feature>
<gene>
    <name evidence="10" type="ORF">H1016_04795</name>
</gene>
<comment type="similarity">
    <text evidence="6">Belongs to the ABC-4 integral membrane protein family.</text>
</comment>
<proteinExistence type="inferred from homology"/>
<dbReference type="InterPro" id="IPR025857">
    <property type="entry name" value="MacB_PCD"/>
</dbReference>
<dbReference type="Pfam" id="PF02687">
    <property type="entry name" value="FtsX"/>
    <property type="match status" value="1"/>
</dbReference>
<dbReference type="AlphaFoldDB" id="A0A832V236"/>
<dbReference type="Pfam" id="PF12704">
    <property type="entry name" value="MacB_PCD"/>
    <property type="match status" value="1"/>
</dbReference>
<keyword evidence="2" id="KW-1003">Cell membrane</keyword>
<dbReference type="InterPro" id="IPR050250">
    <property type="entry name" value="Macrolide_Exporter_MacB"/>
</dbReference>
<comment type="caution">
    <text evidence="10">The sequence shown here is derived from an EMBL/GenBank/DDBJ whole genome shotgun (WGS) entry which is preliminary data.</text>
</comment>
<dbReference type="EMBL" id="DVAB01000039">
    <property type="protein sequence ID" value="HIK00828.1"/>
    <property type="molecule type" value="Genomic_DNA"/>
</dbReference>
<evidence type="ECO:0000313" key="11">
    <source>
        <dbReference type="Proteomes" id="UP000646946"/>
    </source>
</evidence>
<sequence length="417" mass="44369">MRIVDIVTIAVRSLTSRRLRSWLTILGVVIGVAAVVGLVSIGQGFKENIEKQLSGFGGDLIFVSPGHTRSEQGFGGGPRFGDDFTTGGVISGNLTENDLRLIRSVPGVFVSSGLLNRPATLRYVSEISNINVQGVDPSIAKVFSTVVLDEGRYLLAGDDQAAVLGHNVANELFKDPIKLNTVIFINSQAYRVVGILRQSGQASPTDNLVILPVASARRVFSDFPRDQYSSIVLKVSASAVVKDVASQIEKRLFLAHHVTKDTQDFTILTSQSILETIGQISTSITFFLGGIAAISLLVGGIGIANTMFMSVIERTRQIGVLKSLGATNFDVSSLFLTESGILGLMGGIFGVILGYFVSSLLSRIRFGPPGSEGIVTSITPALVAFAIIFSVVIGILSGVLPARKAAKLQPTEALRYE</sequence>
<dbReference type="GO" id="GO:0005886">
    <property type="term" value="C:plasma membrane"/>
    <property type="evidence" value="ECO:0007669"/>
    <property type="project" value="UniProtKB-SubCell"/>
</dbReference>
<evidence type="ECO:0000256" key="4">
    <source>
        <dbReference type="ARBA" id="ARBA00022989"/>
    </source>
</evidence>
<name>A0A832V236_9ARCH</name>
<dbReference type="Proteomes" id="UP000646946">
    <property type="component" value="Unassembled WGS sequence"/>
</dbReference>
<organism evidence="10 11">
    <name type="scientific">Candidatus Naiadarchaeum limnaeum</name>
    <dbReference type="NCBI Taxonomy" id="2756139"/>
    <lineage>
        <taxon>Archaea</taxon>
        <taxon>Candidatus Undinarchaeota</taxon>
        <taxon>Candidatus Undinarchaeia</taxon>
        <taxon>Candidatus Naiadarchaeales</taxon>
        <taxon>Candidatus Naiadarchaeaceae</taxon>
        <taxon>Candidatus Naiadarchaeum</taxon>
    </lineage>
</organism>
<keyword evidence="4 7" id="KW-1133">Transmembrane helix</keyword>
<evidence type="ECO:0000256" key="2">
    <source>
        <dbReference type="ARBA" id="ARBA00022475"/>
    </source>
</evidence>
<evidence type="ECO:0000256" key="7">
    <source>
        <dbReference type="SAM" id="Phobius"/>
    </source>
</evidence>
<keyword evidence="5 7" id="KW-0472">Membrane</keyword>
<feature type="domain" description="ABC3 transporter permease C-terminal" evidence="8">
    <location>
        <begin position="291"/>
        <end position="410"/>
    </location>
</feature>
<evidence type="ECO:0000256" key="3">
    <source>
        <dbReference type="ARBA" id="ARBA00022692"/>
    </source>
</evidence>
<evidence type="ECO:0000259" key="9">
    <source>
        <dbReference type="Pfam" id="PF12704"/>
    </source>
</evidence>
<dbReference type="PANTHER" id="PTHR30572">
    <property type="entry name" value="MEMBRANE COMPONENT OF TRANSPORTER-RELATED"/>
    <property type="match status" value="1"/>
</dbReference>
<dbReference type="InterPro" id="IPR003838">
    <property type="entry name" value="ABC3_permease_C"/>
</dbReference>
<dbReference type="PANTHER" id="PTHR30572:SF4">
    <property type="entry name" value="ABC TRANSPORTER PERMEASE YTRF"/>
    <property type="match status" value="1"/>
</dbReference>
<feature type="transmembrane region" description="Helical" evidence="7">
    <location>
        <begin position="377"/>
        <end position="400"/>
    </location>
</feature>
<protein>
    <submittedName>
        <fullName evidence="10">ABC transporter permease</fullName>
    </submittedName>
</protein>
<accession>A0A832V236</accession>
<evidence type="ECO:0000256" key="5">
    <source>
        <dbReference type="ARBA" id="ARBA00023136"/>
    </source>
</evidence>